<dbReference type="GeneID" id="9586551"/>
<dbReference type="InterPro" id="IPR051607">
    <property type="entry name" value="Metallo-dep_hydrolases"/>
</dbReference>
<dbReference type="InterPro" id="IPR011059">
    <property type="entry name" value="Metal-dep_hydrolase_composite"/>
</dbReference>
<dbReference type="GO" id="GO:0005829">
    <property type="term" value="C:cytosol"/>
    <property type="evidence" value="ECO:0007669"/>
    <property type="project" value="TreeGrafter"/>
</dbReference>
<dbReference type="OrthoDB" id="194468at2759"/>
<dbReference type="STRING" id="578458.D8PXI1"/>
<dbReference type="PANTHER" id="PTHR11271:SF6">
    <property type="entry name" value="GUANINE DEAMINASE"/>
    <property type="match status" value="1"/>
</dbReference>
<evidence type="ECO:0000256" key="1">
    <source>
        <dbReference type="ARBA" id="ARBA00001947"/>
    </source>
</evidence>
<keyword evidence="3" id="KW-0378">Hydrolase</keyword>
<dbReference type="GO" id="GO:0046098">
    <property type="term" value="P:guanine metabolic process"/>
    <property type="evidence" value="ECO:0007669"/>
    <property type="project" value="TreeGrafter"/>
</dbReference>
<dbReference type="Gene3D" id="3.20.20.140">
    <property type="entry name" value="Metal-dependent hydrolases"/>
    <property type="match status" value="1"/>
</dbReference>
<dbReference type="InterPro" id="IPR006680">
    <property type="entry name" value="Amidohydro-rel"/>
</dbReference>
<dbReference type="RefSeq" id="XP_003033989.1">
    <property type="nucleotide sequence ID" value="XM_003033943.1"/>
</dbReference>
<dbReference type="Gene3D" id="2.30.40.10">
    <property type="entry name" value="Urease, subunit C, domain 1"/>
    <property type="match status" value="1"/>
</dbReference>
<evidence type="ECO:0000256" key="4">
    <source>
        <dbReference type="ARBA" id="ARBA00022833"/>
    </source>
</evidence>
<dbReference type="SUPFAM" id="SSF51556">
    <property type="entry name" value="Metallo-dependent hydrolases"/>
    <property type="match status" value="1"/>
</dbReference>
<dbReference type="eggNOG" id="KOG3968">
    <property type="taxonomic scope" value="Eukaryota"/>
</dbReference>
<gene>
    <name evidence="6" type="ORF">SCHCODRAFT_52752</name>
</gene>
<comment type="cofactor">
    <cofactor evidence="1">
        <name>Zn(2+)</name>
        <dbReference type="ChEBI" id="CHEBI:29105"/>
    </cofactor>
</comment>
<sequence length="462" mass="51207">MLFRGTFVHFPSLDSLEILRDHVLQVNEEGFIAYIGHAAHEQSLRLLHSQKDQLVNLKDGEFLLPAFNDLHLHAPQYLYAGNGLDLPLMEWLDKYTYKAEERLDADPKLARAVYKRLTQRLIECGTGAALLFGTIKAETNIILAQAMREAGLRAFVGKLSMDISSRKTYVEASSDEALAAARGFIDRCEDINKEGTGPNVAPVITPRFVPTCSPVLLDGLGALAKEREVRVQSHLAEAHDQVEWVRAERGMEDIEVFDKHGLLTSRTVQAHCTFLDPPDLDLLQARGSAVAHCPLSNAYFSARPFRLREALNRGVKIGLGSDVAGGYALDLMHAMRQAVIVSRMREGERIIQQQDKQAEAQDPNLAINWKEALYLATRGGAIALDLPQGTGSFVVGAPFDVQRIRLYDGDSGVGVGALDFFDLELDPAAPRFLSEEMIEKWWCLGDARNRVAMYVQGRSLVA</sequence>
<organism evidence="7">
    <name type="scientific">Schizophyllum commune (strain H4-8 / FGSC 9210)</name>
    <name type="common">Split gill fungus</name>
    <dbReference type="NCBI Taxonomy" id="578458"/>
    <lineage>
        <taxon>Eukaryota</taxon>
        <taxon>Fungi</taxon>
        <taxon>Dikarya</taxon>
        <taxon>Basidiomycota</taxon>
        <taxon>Agaricomycotina</taxon>
        <taxon>Agaricomycetes</taxon>
        <taxon>Agaricomycetidae</taxon>
        <taxon>Agaricales</taxon>
        <taxon>Schizophyllaceae</taxon>
        <taxon>Schizophyllum</taxon>
    </lineage>
</organism>
<evidence type="ECO:0000313" key="7">
    <source>
        <dbReference type="Proteomes" id="UP000007431"/>
    </source>
</evidence>
<proteinExistence type="predicted"/>
<dbReference type="HOGENOM" id="CLU_012358_0_1_1"/>
<evidence type="ECO:0000256" key="3">
    <source>
        <dbReference type="ARBA" id="ARBA00022801"/>
    </source>
</evidence>
<evidence type="ECO:0000259" key="5">
    <source>
        <dbReference type="Pfam" id="PF01979"/>
    </source>
</evidence>
<feature type="domain" description="Amidohydrolase-related" evidence="5">
    <location>
        <begin position="62"/>
        <end position="401"/>
    </location>
</feature>
<evidence type="ECO:0000256" key="2">
    <source>
        <dbReference type="ARBA" id="ARBA00022723"/>
    </source>
</evidence>
<keyword evidence="4" id="KW-0862">Zinc</keyword>
<dbReference type="EMBL" id="GL377304">
    <property type="protein sequence ID" value="EFI99086.1"/>
    <property type="molecule type" value="Genomic_DNA"/>
</dbReference>
<dbReference type="KEGG" id="scm:SCHCO_02533549"/>
<dbReference type="Pfam" id="PF01979">
    <property type="entry name" value="Amidohydro_1"/>
    <property type="match status" value="1"/>
</dbReference>
<evidence type="ECO:0000313" key="6">
    <source>
        <dbReference type="EMBL" id="EFI99086.1"/>
    </source>
</evidence>
<name>D8PXI1_SCHCM</name>
<keyword evidence="2" id="KW-0479">Metal-binding</keyword>
<dbReference type="VEuPathDB" id="FungiDB:SCHCODRAFT_02533549"/>
<accession>D8PXI1</accession>
<dbReference type="GO" id="GO:0008892">
    <property type="term" value="F:guanine deaminase activity"/>
    <property type="evidence" value="ECO:0007669"/>
    <property type="project" value="TreeGrafter"/>
</dbReference>
<dbReference type="OMA" id="INDHYFF"/>
<reference evidence="6 7" key="1">
    <citation type="journal article" date="2010" name="Nat. Biotechnol.">
        <title>Genome sequence of the model mushroom Schizophyllum commune.</title>
        <authorList>
            <person name="Ohm R.A."/>
            <person name="de Jong J.F."/>
            <person name="Lugones L.G."/>
            <person name="Aerts A."/>
            <person name="Kothe E."/>
            <person name="Stajich J.E."/>
            <person name="de Vries R.P."/>
            <person name="Record E."/>
            <person name="Levasseur A."/>
            <person name="Baker S.E."/>
            <person name="Bartholomew K.A."/>
            <person name="Coutinho P.M."/>
            <person name="Erdmann S."/>
            <person name="Fowler T.J."/>
            <person name="Gathman A.C."/>
            <person name="Lombard V."/>
            <person name="Henrissat B."/>
            <person name="Knabe N."/>
            <person name="Kuees U."/>
            <person name="Lilly W.W."/>
            <person name="Lindquist E."/>
            <person name="Lucas S."/>
            <person name="Magnuson J.K."/>
            <person name="Piumi F."/>
            <person name="Raudaskoski M."/>
            <person name="Salamov A."/>
            <person name="Schmutz J."/>
            <person name="Schwarze F.W.M.R."/>
            <person name="vanKuyk P.A."/>
            <person name="Horton J.S."/>
            <person name="Grigoriev I.V."/>
            <person name="Woesten H.A.B."/>
        </authorList>
    </citation>
    <scope>NUCLEOTIDE SEQUENCE [LARGE SCALE GENOMIC DNA]</scope>
    <source>
        <strain evidence="7">H4-8 / FGSC 9210</strain>
    </source>
</reference>
<protein>
    <recommendedName>
        <fullName evidence="5">Amidohydrolase-related domain-containing protein</fullName>
    </recommendedName>
</protein>
<dbReference type="AlphaFoldDB" id="D8PXI1"/>
<dbReference type="InParanoid" id="D8PXI1"/>
<dbReference type="InterPro" id="IPR032466">
    <property type="entry name" value="Metal_Hydrolase"/>
</dbReference>
<keyword evidence="7" id="KW-1185">Reference proteome</keyword>
<dbReference type="GO" id="GO:0008270">
    <property type="term" value="F:zinc ion binding"/>
    <property type="evidence" value="ECO:0007669"/>
    <property type="project" value="TreeGrafter"/>
</dbReference>
<dbReference type="PANTHER" id="PTHR11271">
    <property type="entry name" value="GUANINE DEAMINASE"/>
    <property type="match status" value="1"/>
</dbReference>
<dbReference type="Proteomes" id="UP000007431">
    <property type="component" value="Unassembled WGS sequence"/>
</dbReference>